<feature type="domain" description="Response regulatory" evidence="2">
    <location>
        <begin position="149"/>
        <end position="265"/>
    </location>
</feature>
<evidence type="ECO:0000256" key="1">
    <source>
        <dbReference type="PROSITE-ProRule" id="PRU00169"/>
    </source>
</evidence>
<evidence type="ECO:0000313" key="4">
    <source>
        <dbReference type="Proteomes" id="UP001596050"/>
    </source>
</evidence>
<comment type="caution">
    <text evidence="1">Lacks conserved residue(s) required for the propagation of feature annotation.</text>
</comment>
<organism evidence="3 4">
    <name type="scientific">Massilia niabensis</name>
    <dbReference type="NCBI Taxonomy" id="544910"/>
    <lineage>
        <taxon>Bacteria</taxon>
        <taxon>Pseudomonadati</taxon>
        <taxon>Pseudomonadota</taxon>
        <taxon>Betaproteobacteria</taxon>
        <taxon>Burkholderiales</taxon>
        <taxon>Oxalobacteraceae</taxon>
        <taxon>Telluria group</taxon>
        <taxon>Massilia</taxon>
    </lineage>
</organism>
<name>A0ABW0L730_9BURK</name>
<dbReference type="InterPro" id="IPR011006">
    <property type="entry name" value="CheY-like_superfamily"/>
</dbReference>
<evidence type="ECO:0000313" key="3">
    <source>
        <dbReference type="EMBL" id="MFC5461171.1"/>
    </source>
</evidence>
<comment type="caution">
    <text evidence="3">The sequence shown here is derived from an EMBL/GenBank/DDBJ whole genome shotgun (WGS) entry which is preliminary data.</text>
</comment>
<dbReference type="RefSeq" id="WP_379784610.1">
    <property type="nucleotide sequence ID" value="NZ_JBHSMU010000015.1"/>
</dbReference>
<gene>
    <name evidence="3" type="ORF">ACFPN5_15270</name>
</gene>
<dbReference type="Proteomes" id="UP001596050">
    <property type="component" value="Unassembled WGS sequence"/>
</dbReference>
<protein>
    <submittedName>
        <fullName evidence="3">Response regulator</fullName>
    </submittedName>
</protein>
<dbReference type="PROSITE" id="PS50110">
    <property type="entry name" value="RESPONSE_REGULATORY"/>
    <property type="match status" value="1"/>
</dbReference>
<reference evidence="4" key="1">
    <citation type="journal article" date="2019" name="Int. J. Syst. Evol. Microbiol.">
        <title>The Global Catalogue of Microorganisms (GCM) 10K type strain sequencing project: providing services to taxonomists for standard genome sequencing and annotation.</title>
        <authorList>
            <consortium name="The Broad Institute Genomics Platform"/>
            <consortium name="The Broad Institute Genome Sequencing Center for Infectious Disease"/>
            <person name="Wu L."/>
            <person name="Ma J."/>
        </authorList>
    </citation>
    <scope>NUCLEOTIDE SEQUENCE [LARGE SCALE GENOMIC DNA]</scope>
    <source>
        <strain evidence="4">KACC 12649</strain>
    </source>
</reference>
<keyword evidence="4" id="KW-1185">Reference proteome</keyword>
<evidence type="ECO:0000259" key="2">
    <source>
        <dbReference type="PROSITE" id="PS50110"/>
    </source>
</evidence>
<accession>A0ABW0L730</accession>
<proteinExistence type="predicted"/>
<dbReference type="InterPro" id="IPR001789">
    <property type="entry name" value="Sig_transdc_resp-reg_receiver"/>
</dbReference>
<sequence>MHAQKIPTAVRLLGFSPGEGERMAALLADAPRSGPLYSPLHDDSLQEPDIVLADGTSPAALAQLDGMRCAPPALLVGGSDGDGHVHVEPPVEPSVLHEAMARLLAERRRALALLSARGEPLLAERRRQPRLGPAIDGCALRRQPPRPGKVLIVDKGGALRDHLARLAFERPLAIAWTDSAPTAVRLCDEMPVSLAMINTAAPNIDPYALSFAIKSQEGAGRTAVVLLVGKGFPYDSERARDARVRGLLDKPVGDRSLVAMLQRLA</sequence>
<dbReference type="SUPFAM" id="SSF52172">
    <property type="entry name" value="CheY-like"/>
    <property type="match status" value="1"/>
</dbReference>
<dbReference type="Gene3D" id="3.40.50.2300">
    <property type="match status" value="1"/>
</dbReference>
<dbReference type="EMBL" id="JBHSMU010000015">
    <property type="protein sequence ID" value="MFC5461171.1"/>
    <property type="molecule type" value="Genomic_DNA"/>
</dbReference>
<dbReference type="SMART" id="SM00448">
    <property type="entry name" value="REC"/>
    <property type="match status" value="1"/>
</dbReference>